<keyword evidence="4 7" id="KW-0547">Nucleotide-binding</keyword>
<gene>
    <name evidence="10" type="ORF">DDE18_03450</name>
</gene>
<keyword evidence="6 7" id="KW-0067">ATP-binding</keyword>
<reference evidence="10 11" key="1">
    <citation type="submission" date="2018-04" db="EMBL/GenBank/DDBJ databases">
        <title>Genome of Nocardioides gansuensis WSJ-1.</title>
        <authorList>
            <person name="Wu S."/>
            <person name="Wang G."/>
        </authorList>
    </citation>
    <scope>NUCLEOTIDE SEQUENCE [LARGE SCALE GENOMIC DNA]</scope>
    <source>
        <strain evidence="10 11">WSJ-1</strain>
    </source>
</reference>
<evidence type="ECO:0000256" key="5">
    <source>
        <dbReference type="ARBA" id="ARBA00022777"/>
    </source>
</evidence>
<dbReference type="PANTHER" id="PTHR43289">
    <property type="entry name" value="MITOGEN-ACTIVATED PROTEIN KINASE KINASE KINASE 20-RELATED"/>
    <property type="match status" value="1"/>
</dbReference>
<feature type="region of interest" description="Disordered" evidence="8">
    <location>
        <begin position="385"/>
        <end position="408"/>
    </location>
</feature>
<dbReference type="InterPro" id="IPR000719">
    <property type="entry name" value="Prot_kinase_dom"/>
</dbReference>
<evidence type="ECO:0000256" key="3">
    <source>
        <dbReference type="ARBA" id="ARBA00022679"/>
    </source>
</evidence>
<dbReference type="EMBL" id="QDGZ01000001">
    <property type="protein sequence ID" value="PVG84667.1"/>
    <property type="molecule type" value="Genomic_DNA"/>
</dbReference>
<dbReference type="GO" id="GO:0004674">
    <property type="term" value="F:protein serine/threonine kinase activity"/>
    <property type="evidence" value="ECO:0007669"/>
    <property type="project" value="UniProtKB-KW"/>
</dbReference>
<dbReference type="PROSITE" id="PS00108">
    <property type="entry name" value="PROTEIN_KINASE_ST"/>
    <property type="match status" value="1"/>
</dbReference>
<dbReference type="GO" id="GO:0005524">
    <property type="term" value="F:ATP binding"/>
    <property type="evidence" value="ECO:0007669"/>
    <property type="project" value="UniProtKB-UniRule"/>
</dbReference>
<accession>A0A2T8FG47</accession>
<dbReference type="SUPFAM" id="SSF56112">
    <property type="entry name" value="Protein kinase-like (PK-like)"/>
    <property type="match status" value="1"/>
</dbReference>
<sequence length="489" mass="52314">MDPRPRGRLRGAVRGRPRGGGPVTAPTIPGFTFVEHLGTGGFADVFLYEQQWPRQRVAVKVVRPDVPLTDREKQLFTAEANAMARLADHPFIVSVITAGMTLDGGRPYLVMRYCPPPDLGVRVRTSPLAVVDAVSTGIKLASAIETAHRSGILHRDIKPSNVLITTYHEPALTDFGIAGQMADVEGDHDVRISYPWSSPEMLDGRSNGSVASDVYSLGATIWHLLVGRSPFSIPGGDNSTRALSARILHAPPPATQRQDVPPALDRLLQQCMAKVPAHRPQSALELARALQRIEAAAGWPRTTVAVEGDRPDTSVKRPEAQVADEGRTVMRSVTVISASGPRPSTVPTAASEAEPDRGRVSSAVWAALGVIVAAALVAGLMLRDGDPQDDPGADDPTAPATTPSDLIPDVLTEAPSLTGVRTPQGVVFSWEYSEPLQPGDTWVWQTSDSPAPERTKRKRVVVRSPGQVCLEVRLLRGGDDSPAGQECVP</sequence>
<dbReference type="Gene3D" id="3.30.200.20">
    <property type="entry name" value="Phosphorylase Kinase, domain 1"/>
    <property type="match status" value="1"/>
</dbReference>
<keyword evidence="5 10" id="KW-0418">Kinase</keyword>
<evidence type="ECO:0000259" key="9">
    <source>
        <dbReference type="PROSITE" id="PS50011"/>
    </source>
</evidence>
<evidence type="ECO:0000256" key="8">
    <source>
        <dbReference type="SAM" id="MobiDB-lite"/>
    </source>
</evidence>
<dbReference type="InterPro" id="IPR017441">
    <property type="entry name" value="Protein_kinase_ATP_BS"/>
</dbReference>
<evidence type="ECO:0000313" key="10">
    <source>
        <dbReference type="EMBL" id="PVG84667.1"/>
    </source>
</evidence>
<dbReference type="Proteomes" id="UP000246018">
    <property type="component" value="Unassembled WGS sequence"/>
</dbReference>
<dbReference type="InterPro" id="IPR008271">
    <property type="entry name" value="Ser/Thr_kinase_AS"/>
</dbReference>
<feature type="binding site" evidence="7">
    <location>
        <position position="60"/>
    </location>
    <ligand>
        <name>ATP</name>
        <dbReference type="ChEBI" id="CHEBI:30616"/>
    </ligand>
</feature>
<evidence type="ECO:0000313" key="11">
    <source>
        <dbReference type="Proteomes" id="UP000246018"/>
    </source>
</evidence>
<organism evidence="10 11">
    <name type="scientific">Nocardioides gansuensis</name>
    <dbReference type="NCBI Taxonomy" id="2138300"/>
    <lineage>
        <taxon>Bacteria</taxon>
        <taxon>Bacillati</taxon>
        <taxon>Actinomycetota</taxon>
        <taxon>Actinomycetes</taxon>
        <taxon>Propionibacteriales</taxon>
        <taxon>Nocardioidaceae</taxon>
        <taxon>Nocardioides</taxon>
    </lineage>
</organism>
<dbReference type="CDD" id="cd14014">
    <property type="entry name" value="STKc_PknB_like"/>
    <property type="match status" value="1"/>
</dbReference>
<feature type="domain" description="Protein kinase" evidence="9">
    <location>
        <begin position="31"/>
        <end position="293"/>
    </location>
</feature>
<proteinExistence type="predicted"/>
<name>A0A2T8FG47_9ACTN</name>
<dbReference type="Gene3D" id="1.10.510.10">
    <property type="entry name" value="Transferase(Phosphotransferase) domain 1"/>
    <property type="match status" value="1"/>
</dbReference>
<dbReference type="PROSITE" id="PS00107">
    <property type="entry name" value="PROTEIN_KINASE_ATP"/>
    <property type="match status" value="1"/>
</dbReference>
<evidence type="ECO:0000256" key="4">
    <source>
        <dbReference type="ARBA" id="ARBA00022741"/>
    </source>
</evidence>
<keyword evidence="2 10" id="KW-0723">Serine/threonine-protein kinase</keyword>
<dbReference type="SMART" id="SM00220">
    <property type="entry name" value="S_TKc"/>
    <property type="match status" value="1"/>
</dbReference>
<keyword evidence="3" id="KW-0808">Transferase</keyword>
<dbReference type="PROSITE" id="PS50011">
    <property type="entry name" value="PROTEIN_KINASE_DOM"/>
    <property type="match status" value="1"/>
</dbReference>
<evidence type="ECO:0000256" key="7">
    <source>
        <dbReference type="PROSITE-ProRule" id="PRU10141"/>
    </source>
</evidence>
<protein>
    <recommendedName>
        <fullName evidence="1">non-specific serine/threonine protein kinase</fullName>
        <ecNumber evidence="1">2.7.11.1</ecNumber>
    </recommendedName>
</protein>
<dbReference type="AlphaFoldDB" id="A0A2T8FG47"/>
<dbReference type="OrthoDB" id="9762169at2"/>
<dbReference type="Pfam" id="PF00069">
    <property type="entry name" value="Pkinase"/>
    <property type="match status" value="1"/>
</dbReference>
<dbReference type="EC" id="2.7.11.1" evidence="1"/>
<evidence type="ECO:0000256" key="1">
    <source>
        <dbReference type="ARBA" id="ARBA00012513"/>
    </source>
</evidence>
<feature type="compositionally biased region" description="Low complexity" evidence="8">
    <location>
        <begin position="394"/>
        <end position="403"/>
    </location>
</feature>
<comment type="caution">
    <text evidence="10">The sequence shown here is derived from an EMBL/GenBank/DDBJ whole genome shotgun (WGS) entry which is preliminary data.</text>
</comment>
<feature type="region of interest" description="Disordered" evidence="8">
    <location>
        <begin position="1"/>
        <end position="25"/>
    </location>
</feature>
<dbReference type="PANTHER" id="PTHR43289:SF6">
    <property type="entry name" value="SERINE_THREONINE-PROTEIN KINASE NEKL-3"/>
    <property type="match status" value="1"/>
</dbReference>
<evidence type="ECO:0000256" key="2">
    <source>
        <dbReference type="ARBA" id="ARBA00022527"/>
    </source>
</evidence>
<evidence type="ECO:0000256" key="6">
    <source>
        <dbReference type="ARBA" id="ARBA00022840"/>
    </source>
</evidence>
<dbReference type="InterPro" id="IPR011009">
    <property type="entry name" value="Kinase-like_dom_sf"/>
</dbReference>
<feature type="compositionally biased region" description="Basic residues" evidence="8">
    <location>
        <begin position="1"/>
        <end position="17"/>
    </location>
</feature>
<keyword evidence="11" id="KW-1185">Reference proteome</keyword>